<reference evidence="1" key="1">
    <citation type="submission" date="2016-05" db="EMBL/GenBank/DDBJ databases">
        <authorList>
            <person name="Lavstsen T."/>
            <person name="Jespersen J.S."/>
        </authorList>
    </citation>
    <scope>NUCLEOTIDE SEQUENCE</scope>
    <source>
        <tissue evidence="1">Brain</tissue>
    </source>
</reference>
<accession>A0A1A7WJI7</accession>
<protein>
    <submittedName>
        <fullName evidence="1">Uncharacterized protein</fullName>
    </submittedName>
</protein>
<feature type="non-terminal residue" evidence="1">
    <location>
        <position position="1"/>
    </location>
</feature>
<dbReference type="EMBL" id="HADW01004356">
    <property type="protein sequence ID" value="SBP05756.1"/>
    <property type="molecule type" value="Transcribed_RNA"/>
</dbReference>
<gene>
    <name evidence="1" type="primary">Nfu_g_1_003422</name>
</gene>
<feature type="non-terminal residue" evidence="1">
    <location>
        <position position="118"/>
    </location>
</feature>
<name>A0A1A7WJI7_9TELE</name>
<proteinExistence type="predicted"/>
<organism evidence="1">
    <name type="scientific">Iconisemion striatum</name>
    <dbReference type="NCBI Taxonomy" id="60296"/>
    <lineage>
        <taxon>Eukaryota</taxon>
        <taxon>Metazoa</taxon>
        <taxon>Chordata</taxon>
        <taxon>Craniata</taxon>
        <taxon>Vertebrata</taxon>
        <taxon>Euteleostomi</taxon>
        <taxon>Actinopterygii</taxon>
        <taxon>Neopterygii</taxon>
        <taxon>Teleostei</taxon>
        <taxon>Neoteleostei</taxon>
        <taxon>Acanthomorphata</taxon>
        <taxon>Ovalentaria</taxon>
        <taxon>Atherinomorphae</taxon>
        <taxon>Cyprinodontiformes</taxon>
        <taxon>Nothobranchiidae</taxon>
        <taxon>Iconisemion</taxon>
    </lineage>
</organism>
<dbReference type="AlphaFoldDB" id="A0A1A7WJI7"/>
<sequence>HVYPQTKKLKTSSIYASQFSCIMRKNIFYSAPPEDRVTHNHDTKKTDTPCCHACPWRDFGQSGHWQPKEELHQRQPGEEGHIWSCVMQTVRRRISNASAAQRALTLFSTTVTWTAVTN</sequence>
<evidence type="ECO:0000313" key="1">
    <source>
        <dbReference type="EMBL" id="SBP05756.1"/>
    </source>
</evidence>
<reference evidence="1" key="2">
    <citation type="submission" date="2016-06" db="EMBL/GenBank/DDBJ databases">
        <title>The genome of a short-lived fish provides insights into sex chromosome evolution and the genetic control of aging.</title>
        <authorList>
            <person name="Reichwald K."/>
            <person name="Felder M."/>
            <person name="Petzold A."/>
            <person name="Koch P."/>
            <person name="Groth M."/>
            <person name="Platzer M."/>
        </authorList>
    </citation>
    <scope>NUCLEOTIDE SEQUENCE</scope>
    <source>
        <tissue evidence="1">Brain</tissue>
    </source>
</reference>